<protein>
    <submittedName>
        <fullName evidence="4">Uncharacterized protein</fullName>
    </submittedName>
</protein>
<feature type="region of interest" description="Disordered" evidence="1">
    <location>
        <begin position="160"/>
        <end position="191"/>
    </location>
</feature>
<proteinExistence type="predicted"/>
<feature type="compositionally biased region" description="Polar residues" evidence="1">
    <location>
        <begin position="301"/>
        <end position="317"/>
    </location>
</feature>
<dbReference type="AlphaFoldDB" id="A0A067LYH9"/>
<feature type="region of interest" description="Disordered" evidence="1">
    <location>
        <begin position="276"/>
        <end position="405"/>
    </location>
</feature>
<keyword evidence="2" id="KW-0812">Transmembrane</keyword>
<evidence type="ECO:0000313" key="5">
    <source>
        <dbReference type="Proteomes" id="UP000027195"/>
    </source>
</evidence>
<name>A0A067LYH9_BOTB1</name>
<keyword evidence="2" id="KW-0472">Membrane</keyword>
<dbReference type="InParanoid" id="A0A067LYH9"/>
<organism evidence="4 5">
    <name type="scientific">Botryobasidium botryosum (strain FD-172 SS1)</name>
    <dbReference type="NCBI Taxonomy" id="930990"/>
    <lineage>
        <taxon>Eukaryota</taxon>
        <taxon>Fungi</taxon>
        <taxon>Dikarya</taxon>
        <taxon>Basidiomycota</taxon>
        <taxon>Agaricomycotina</taxon>
        <taxon>Agaricomycetes</taxon>
        <taxon>Cantharellales</taxon>
        <taxon>Botryobasidiaceae</taxon>
        <taxon>Botryobasidium</taxon>
    </lineage>
</organism>
<keyword evidence="5" id="KW-1185">Reference proteome</keyword>
<evidence type="ECO:0000256" key="3">
    <source>
        <dbReference type="SAM" id="SignalP"/>
    </source>
</evidence>
<evidence type="ECO:0000256" key="2">
    <source>
        <dbReference type="SAM" id="Phobius"/>
    </source>
</evidence>
<dbReference type="Gene3D" id="2.60.120.260">
    <property type="entry name" value="Galactose-binding domain-like"/>
    <property type="match status" value="1"/>
</dbReference>
<reference evidence="5" key="1">
    <citation type="journal article" date="2014" name="Proc. Natl. Acad. Sci. U.S.A.">
        <title>Extensive sampling of basidiomycete genomes demonstrates inadequacy of the white-rot/brown-rot paradigm for wood decay fungi.</title>
        <authorList>
            <person name="Riley R."/>
            <person name="Salamov A.A."/>
            <person name="Brown D.W."/>
            <person name="Nagy L.G."/>
            <person name="Floudas D."/>
            <person name="Held B.W."/>
            <person name="Levasseur A."/>
            <person name="Lombard V."/>
            <person name="Morin E."/>
            <person name="Otillar R."/>
            <person name="Lindquist E.A."/>
            <person name="Sun H."/>
            <person name="LaButti K.M."/>
            <person name="Schmutz J."/>
            <person name="Jabbour D."/>
            <person name="Luo H."/>
            <person name="Baker S.E."/>
            <person name="Pisabarro A.G."/>
            <person name="Walton J.D."/>
            <person name="Blanchette R.A."/>
            <person name="Henrissat B."/>
            <person name="Martin F."/>
            <person name="Cullen D."/>
            <person name="Hibbett D.S."/>
            <person name="Grigoriev I.V."/>
        </authorList>
    </citation>
    <scope>NUCLEOTIDE SEQUENCE [LARGE SCALE GENOMIC DNA]</scope>
    <source>
        <strain evidence="5">FD-172 SS1</strain>
    </source>
</reference>
<feature type="chain" id="PRO_5001640876" evidence="3">
    <location>
        <begin position="24"/>
        <end position="405"/>
    </location>
</feature>
<keyword evidence="3" id="KW-0732">Signal</keyword>
<evidence type="ECO:0000256" key="1">
    <source>
        <dbReference type="SAM" id="MobiDB-lite"/>
    </source>
</evidence>
<dbReference type="EMBL" id="KL198090">
    <property type="protein sequence ID" value="KDQ08463.1"/>
    <property type="molecule type" value="Genomic_DNA"/>
</dbReference>
<sequence>MISPFPLLFATILLLLSINMVDAGAASLVRLVDLDDVDTPPIEYTGGLWQTQYNVKIDGTPANYWNGTTTNTMVPGARASLNFTGVQIAYWADKDVNNANIVVILDGKSTPVDVKSPVFITQQVLFNATGLKNTAHTFEIVHAGARGTYMNVDRIQYGCLEPDPTSAPPGSPPSSTSSTASTSAATSNSGGSGTGNLTAIIAGAVSGSILFIFLIVGAVTYARSRSKKAQLDDTYQASEGSVWNLRFSFIPNNDHHARPQSLETVHLMHNPTTPGITDFNSAFAPGASGRSTPSSRHHPNRSQSDPQGTPGYQNHDPSYTRVAMHAPPENRSRSRSDPPAPHRAGATPGPGGSGAPVQPRRPNVLVRPTRARTQSSGVPMVEHQPPRPAIVSQPRYSDPPPSYRS</sequence>
<keyword evidence="2" id="KW-1133">Transmembrane helix</keyword>
<gene>
    <name evidence="4" type="ORF">BOTBODRAFT_566195</name>
</gene>
<dbReference type="Proteomes" id="UP000027195">
    <property type="component" value="Unassembled WGS sequence"/>
</dbReference>
<feature type="compositionally biased region" description="Low complexity" evidence="1">
    <location>
        <begin position="173"/>
        <end position="191"/>
    </location>
</feature>
<dbReference type="HOGENOM" id="CLU_679700_0_0_1"/>
<feature type="signal peptide" evidence="3">
    <location>
        <begin position="1"/>
        <end position="23"/>
    </location>
</feature>
<evidence type="ECO:0000313" key="4">
    <source>
        <dbReference type="EMBL" id="KDQ08463.1"/>
    </source>
</evidence>
<accession>A0A067LYH9</accession>
<feature type="transmembrane region" description="Helical" evidence="2">
    <location>
        <begin position="197"/>
        <end position="221"/>
    </location>
</feature>